<reference evidence="2 3" key="1">
    <citation type="submission" date="2016-10" db="EMBL/GenBank/DDBJ databases">
        <authorList>
            <person name="de Groot N.N."/>
        </authorList>
    </citation>
    <scope>NUCLEOTIDE SEQUENCE [LARGE SCALE GENOMIC DNA]</scope>
    <source>
        <strain evidence="2 3">DSM 19981</strain>
    </source>
</reference>
<evidence type="ECO:0000313" key="2">
    <source>
        <dbReference type="EMBL" id="SFK90853.1"/>
    </source>
</evidence>
<dbReference type="RefSeq" id="WP_092961995.1">
    <property type="nucleotide sequence ID" value="NZ_FOSQ01000010.1"/>
</dbReference>
<gene>
    <name evidence="2" type="ORF">SAMN02745775_110103</name>
</gene>
<evidence type="ECO:0000313" key="3">
    <source>
        <dbReference type="Proteomes" id="UP000199473"/>
    </source>
</evidence>
<feature type="compositionally biased region" description="Low complexity" evidence="1">
    <location>
        <begin position="22"/>
        <end position="35"/>
    </location>
</feature>
<feature type="region of interest" description="Disordered" evidence="1">
    <location>
        <begin position="189"/>
        <end position="226"/>
    </location>
</feature>
<sequence length="226" mass="23373">MSGEGEPGFLGRWSRRKRGVEAEAPPAVAPEAEAPVAVPVEPAGLPKSGTCPIPGMEPIDLSTLPPIEELSVTSDLAPFLRPGIPAALRSAALRRMWSLDPAIRDYIGPVEYQWDFNTPGGLPNGFASELIGDVQKLLAQAIGAVEEKPPAAPGDAAATESVPLPGPETLPAPGPAMVVEVPAMVPPSATLTTPLAPPPMAALPAAEEDSIEPQPRRRRHGGALPA</sequence>
<feature type="region of interest" description="Disordered" evidence="1">
    <location>
        <begin position="148"/>
        <end position="173"/>
    </location>
</feature>
<keyword evidence="3" id="KW-1185">Reference proteome</keyword>
<feature type="region of interest" description="Disordered" evidence="1">
    <location>
        <begin position="1"/>
        <end position="35"/>
    </location>
</feature>
<evidence type="ECO:0008006" key="4">
    <source>
        <dbReference type="Google" id="ProtNLM"/>
    </source>
</evidence>
<name>A0A1I4DCV9_9PROT</name>
<dbReference type="Proteomes" id="UP000199473">
    <property type="component" value="Unassembled WGS sequence"/>
</dbReference>
<dbReference type="OrthoDB" id="8100830at2"/>
<dbReference type="InterPro" id="IPR021735">
    <property type="entry name" value="DUF3306"/>
</dbReference>
<dbReference type="EMBL" id="FOSQ01000010">
    <property type="protein sequence ID" value="SFK90853.1"/>
    <property type="molecule type" value="Genomic_DNA"/>
</dbReference>
<protein>
    <recommendedName>
        <fullName evidence="4">DUF3306 domain-containing protein</fullName>
    </recommendedName>
</protein>
<dbReference type="AlphaFoldDB" id="A0A1I4DCV9"/>
<proteinExistence type="predicted"/>
<dbReference type="STRING" id="1123062.SAMN02745775_110103"/>
<dbReference type="Pfam" id="PF11748">
    <property type="entry name" value="DUF3306"/>
    <property type="match status" value="1"/>
</dbReference>
<feature type="compositionally biased region" description="Pro residues" evidence="1">
    <location>
        <begin position="164"/>
        <end position="173"/>
    </location>
</feature>
<evidence type="ECO:0000256" key="1">
    <source>
        <dbReference type="SAM" id="MobiDB-lite"/>
    </source>
</evidence>
<organism evidence="2 3">
    <name type="scientific">Falsiroseomonas stagni DSM 19981</name>
    <dbReference type="NCBI Taxonomy" id="1123062"/>
    <lineage>
        <taxon>Bacteria</taxon>
        <taxon>Pseudomonadati</taxon>
        <taxon>Pseudomonadota</taxon>
        <taxon>Alphaproteobacteria</taxon>
        <taxon>Acetobacterales</taxon>
        <taxon>Roseomonadaceae</taxon>
        <taxon>Falsiroseomonas</taxon>
    </lineage>
</organism>
<feature type="compositionally biased region" description="Basic residues" evidence="1">
    <location>
        <begin position="216"/>
        <end position="226"/>
    </location>
</feature>
<accession>A0A1I4DCV9</accession>